<dbReference type="InterPro" id="IPR001606">
    <property type="entry name" value="ARID_dom"/>
</dbReference>
<dbReference type="PANTHER" id="PTHR47809">
    <property type="entry name" value="DNA-BINDING BROMODOMAIN-CONTAINING PROTEIN"/>
    <property type="match status" value="1"/>
</dbReference>
<feature type="region of interest" description="Disordered" evidence="5">
    <location>
        <begin position="488"/>
        <end position="523"/>
    </location>
</feature>
<gene>
    <name evidence="8" type="primary">g8453</name>
    <name evidence="8" type="ORF">VP750_LOCUS7261</name>
</gene>
<dbReference type="CDD" id="cd16100">
    <property type="entry name" value="ARID"/>
    <property type="match status" value="1"/>
</dbReference>
<feature type="compositionally biased region" description="Basic and acidic residues" evidence="5">
    <location>
        <begin position="1618"/>
        <end position="1644"/>
    </location>
</feature>
<feature type="compositionally biased region" description="Low complexity" evidence="5">
    <location>
        <begin position="1911"/>
        <end position="1923"/>
    </location>
</feature>
<accession>A0ABP1G737</accession>
<feature type="compositionally biased region" description="Acidic residues" evidence="5">
    <location>
        <begin position="1152"/>
        <end position="1172"/>
    </location>
</feature>
<dbReference type="SMART" id="SM00501">
    <property type="entry name" value="BRIGHT"/>
    <property type="match status" value="1"/>
</dbReference>
<dbReference type="Proteomes" id="UP001497392">
    <property type="component" value="Unassembled WGS sequence"/>
</dbReference>
<feature type="domain" description="ARID" evidence="7">
    <location>
        <begin position="1489"/>
        <end position="1581"/>
    </location>
</feature>
<evidence type="ECO:0000256" key="4">
    <source>
        <dbReference type="PROSITE-ProRule" id="PRU00035"/>
    </source>
</evidence>
<dbReference type="Gene3D" id="1.10.150.60">
    <property type="entry name" value="ARID DNA-binding domain"/>
    <property type="match status" value="1"/>
</dbReference>
<feature type="region of interest" description="Disordered" evidence="5">
    <location>
        <begin position="1612"/>
        <end position="1696"/>
    </location>
</feature>
<dbReference type="PROSITE" id="PS51011">
    <property type="entry name" value="ARID"/>
    <property type="match status" value="1"/>
</dbReference>
<feature type="compositionally biased region" description="Acidic residues" evidence="5">
    <location>
        <begin position="403"/>
        <end position="444"/>
    </location>
</feature>
<feature type="compositionally biased region" description="Basic and acidic residues" evidence="5">
    <location>
        <begin position="2171"/>
        <end position="2186"/>
    </location>
</feature>
<dbReference type="InterPro" id="IPR036427">
    <property type="entry name" value="Bromodomain-like_sf"/>
</dbReference>
<dbReference type="InterPro" id="IPR036431">
    <property type="entry name" value="ARID_dom_sf"/>
</dbReference>
<dbReference type="InterPro" id="IPR022702">
    <property type="entry name" value="Cytosine_MeTrfase1_RFD"/>
</dbReference>
<feature type="region of interest" description="Disordered" evidence="5">
    <location>
        <begin position="348"/>
        <end position="455"/>
    </location>
</feature>
<feature type="compositionally biased region" description="Acidic residues" evidence="5">
    <location>
        <begin position="1653"/>
        <end position="1673"/>
    </location>
</feature>
<dbReference type="PROSITE" id="PS50014">
    <property type="entry name" value="BROMODOMAIN_2"/>
    <property type="match status" value="1"/>
</dbReference>
<evidence type="ECO:0000256" key="1">
    <source>
        <dbReference type="ARBA" id="ARBA00004123"/>
    </source>
</evidence>
<feature type="domain" description="Bromo" evidence="6">
    <location>
        <begin position="54"/>
        <end position="126"/>
    </location>
</feature>
<feature type="compositionally biased region" description="Low complexity" evidence="5">
    <location>
        <begin position="1934"/>
        <end position="1943"/>
    </location>
</feature>
<dbReference type="SMART" id="SM01014">
    <property type="entry name" value="ARID"/>
    <property type="match status" value="1"/>
</dbReference>
<feature type="compositionally biased region" description="Basic and acidic residues" evidence="5">
    <location>
        <begin position="488"/>
        <end position="516"/>
    </location>
</feature>
<reference evidence="8 9" key="1">
    <citation type="submission" date="2024-06" db="EMBL/GenBank/DDBJ databases">
        <authorList>
            <person name="Kraege A."/>
            <person name="Thomma B."/>
        </authorList>
    </citation>
    <scope>NUCLEOTIDE SEQUENCE [LARGE SCALE GENOMIC DNA]</scope>
</reference>
<organism evidence="8 9">
    <name type="scientific">Coccomyxa viridis</name>
    <dbReference type="NCBI Taxonomy" id="1274662"/>
    <lineage>
        <taxon>Eukaryota</taxon>
        <taxon>Viridiplantae</taxon>
        <taxon>Chlorophyta</taxon>
        <taxon>core chlorophytes</taxon>
        <taxon>Trebouxiophyceae</taxon>
        <taxon>Trebouxiophyceae incertae sedis</taxon>
        <taxon>Coccomyxaceae</taxon>
        <taxon>Coccomyxa</taxon>
    </lineage>
</organism>
<feature type="region of interest" description="Disordered" evidence="5">
    <location>
        <begin position="777"/>
        <end position="833"/>
    </location>
</feature>
<dbReference type="SMART" id="SM00297">
    <property type="entry name" value="BROMO"/>
    <property type="match status" value="1"/>
</dbReference>
<dbReference type="InterPro" id="IPR001487">
    <property type="entry name" value="Bromodomain"/>
</dbReference>
<dbReference type="SUPFAM" id="SSF47370">
    <property type="entry name" value="Bromodomain"/>
    <property type="match status" value="1"/>
</dbReference>
<evidence type="ECO:0000256" key="3">
    <source>
        <dbReference type="ARBA" id="ARBA00023242"/>
    </source>
</evidence>
<dbReference type="Pfam" id="PF00439">
    <property type="entry name" value="Bromodomain"/>
    <property type="match status" value="1"/>
</dbReference>
<dbReference type="Pfam" id="PF12047">
    <property type="entry name" value="DNMT1-RFD"/>
    <property type="match status" value="1"/>
</dbReference>
<evidence type="ECO:0000256" key="2">
    <source>
        <dbReference type="ARBA" id="ARBA00023117"/>
    </source>
</evidence>
<feature type="region of interest" description="Disordered" evidence="5">
    <location>
        <begin position="1879"/>
        <end position="2186"/>
    </location>
</feature>
<keyword evidence="9" id="KW-1185">Reference proteome</keyword>
<comment type="subcellular location">
    <subcellularLocation>
        <location evidence="1">Nucleus</location>
    </subcellularLocation>
</comment>
<evidence type="ECO:0000256" key="5">
    <source>
        <dbReference type="SAM" id="MobiDB-lite"/>
    </source>
</evidence>
<comment type="caution">
    <text evidence="8">The sequence shown here is derived from an EMBL/GenBank/DDBJ whole genome shotgun (WGS) entry which is preliminary data.</text>
</comment>
<evidence type="ECO:0000259" key="7">
    <source>
        <dbReference type="PROSITE" id="PS51011"/>
    </source>
</evidence>
<evidence type="ECO:0000259" key="6">
    <source>
        <dbReference type="PROSITE" id="PS50014"/>
    </source>
</evidence>
<dbReference type="Gene3D" id="1.20.920.10">
    <property type="entry name" value="Bromodomain-like"/>
    <property type="match status" value="1"/>
</dbReference>
<feature type="region of interest" description="Disordered" evidence="5">
    <location>
        <begin position="1142"/>
        <end position="1172"/>
    </location>
</feature>
<sequence length="2186" mass="236135">MQRFQGYIPQQRADTRFQWSPMAPQIPTEVRGALAQAKRVLGIVMRLKTSKILFNEPVDPVALGLDDYLDKVSEPMDFGTIMSRLQEGEKTGWKKCHYLKTEDVLRDVQLVFDNCFAYNDGPGDDLTRELCSEVKANFEKRWREASLPVDSAVEGSQAPSVPAEAEPVEWMAEGDVPADLSYVQDDLPLPVRHLDAFQLCQVGDLGSMEPLEDVDGVSEGIVAQGQVIPADAVAADEVSQSIHIRTGPLLSWALDYAGTLSVLVQTETAWYRLHSPAPFYAGTYTSVQQKVEMCAVAHDVARKRKKLTPAAAAQEAATELGLAEDDEDIVFAEAQLLALAEISAASMGKDKKAAKAPAEGGRGRKRKASADAGDDTTASTGPALLVPGPPSMQAAAAKQLENAGEEDEEAAEEVDEGDAESGGEEPPVDGEEGAADEDEEEEEDQPKRKRRRRRRKRVIVPDEDDVPMTRKEKLAMWRARRLAAQAAEKEAADAERQAEAAERAERDRVAAEERGPAPEPARSFRLPQQLVPDLLVLWELLQTLAPTLQTPYVPLWRFEAALCPGPIKEGVPAVPELAQGPEEPPAEPAAAQPEPEPEAEPEQAAESKEEEEKPAHPVKLRIKMGRGRKPKVPVADAKAASPALAAPMAFIQPTDDAGVASGLVLRELHAAILRGIDGRGGLGSIGAEAPRTAKLALSESQAVVDWTRRVSRVILDSPPFAVDDDARAAALHLSYAEYDDMDTLERMAILRGLCGLLLSTDTVREVVGARMDAIAALQPKPKKDDEEGKEESQGEEGKAEGSEAEEKPAPAPPPPAKKKSGKDSAKAAGNAPGSVEEWDKWAEACRIGVRQPLGVDYQGRAYWALGSRAGAWRIYVEECAEDPASSLWGFYEGDKIVELVTWLEKGEISAEEDLLEALAAAPLPRKGASAASKPAPVAGAGDKEAPAILSVPELEARRWDGYRGMVAPQLLGSWNWPGASLQAGYETRMRAAIDAMLCRLPFWYTGEDVQKTSMEVYQAMSAAASPSDLARVLPLLEKLLCQAGLMRATWAEHWQHSWQRVTSYCVDWKHALLLTASLQAQLRPDCNALSRPAFSRMAHDERCQLYFPLHGDQVVLLRTGVLVHIKKYMQTLGLLPLDVPEKPQEAAPAEEANSEGEDQPADTGDEDGDADEEPVQAVLQLPQQLDLPEKVRRSLKRQWDTLQDTVQQLRPIERFRVVGVAFRRSFLDGSSEVKFLDDLAADELQLGLALWPCAWILMEPSRKGPPFQTPHSPIAVPIRIDQALPDFLVRSDAFDKGMHRIWNAGDRFRMYFGGRAGSKSGGVYYRGQVAQVFDQQPDIEASEEKQEQYDPWEAVEVVWDGGKSSSGYGGRVEAVNPWELEVDPDFERTEDEIKRDQEAEQRALRAAALAMRREEEDRAEAARKEGEKEAAERAATQAAAERLRGSALRRAPSTPGDSGSDAAPLYASSRPAAGGHGAVPADVLDMLRSLGEERFMTLLANWHRGVHGKFKVPVFAHSELDLFKVFWSVMEKGGYEIVSANKQWKEVCRCLDVDLTGQTSASFNMRQNYERCLFEFEDYLASGAYVADVNAGRAPSADAVVPFHCRHPIAQLPAPGEAPKRVLLPDREPSEPRERPVPTREGSSRRRKYRDIDDIDGEDVMYDDEDDEEDFLPEESPQPTRRQGKGAHGGKGAKTFGPAMHAAGRALIGKLVLRYWEDQGGWWGALVGDYLIKSGKHKLIYDAGGEDESFETADLRTLTDDEIKPHSQHPLPGLSRVLALPAPAQPKAELPLPAVPAVPAVAGATADQSTAMTAIVIALRKGIPAEDLKGMVEAAAAALAAAAEQATAKASPTALLMAPPSLKAEASTPIAAPLDALAQEGSDREPGASGAEDASGRRSGRLSVKIRLKSAAQPSPSPGAAAAGDRRGRKRRLGLPGAAAPEAEGTDVQQPERKRHRLATASRSASPMSEALEEETGNANGLPAQTEAEPGSAAAHVGNGQIDEGSPNPTPANQSHPTIDSLVQPDLQTDNQIDSGPMLDSSAVPEDAALTSAVDSGPAGSAVNPAQDAHIADADGAPDLAAEQQGKSHGTEALEALSDAAETERLQPGIDIEMQEPLENGDSAAAYSDRAEESKAQDEEMVNKDQPGSATDEGAAELLTSNAADLDADTTADHVQPERTDLDAGT</sequence>
<feature type="region of interest" description="Disordered" evidence="5">
    <location>
        <begin position="1409"/>
        <end position="1475"/>
    </location>
</feature>
<feature type="compositionally biased region" description="Basic and acidic residues" evidence="5">
    <location>
        <begin position="2129"/>
        <end position="2143"/>
    </location>
</feature>
<feature type="compositionally biased region" description="Basic residues" evidence="5">
    <location>
        <begin position="1898"/>
        <end position="1908"/>
    </location>
</feature>
<feature type="compositionally biased region" description="Basic and acidic residues" evidence="5">
    <location>
        <begin position="781"/>
        <end position="808"/>
    </location>
</feature>
<keyword evidence="3" id="KW-0539">Nucleus</keyword>
<dbReference type="Pfam" id="PF01388">
    <property type="entry name" value="ARID"/>
    <property type="match status" value="1"/>
</dbReference>
<feature type="compositionally biased region" description="Basic and acidic residues" evidence="5">
    <location>
        <begin position="1411"/>
        <end position="1432"/>
    </location>
</feature>
<evidence type="ECO:0000313" key="9">
    <source>
        <dbReference type="Proteomes" id="UP001497392"/>
    </source>
</evidence>
<dbReference type="SUPFAM" id="SSF46774">
    <property type="entry name" value="ARID-like"/>
    <property type="match status" value="1"/>
</dbReference>
<protein>
    <submittedName>
        <fullName evidence="8">G8453 protein</fullName>
    </submittedName>
</protein>
<proteinExistence type="predicted"/>
<dbReference type="EMBL" id="CAXHTA020000012">
    <property type="protein sequence ID" value="CAL5225602.1"/>
    <property type="molecule type" value="Genomic_DNA"/>
</dbReference>
<evidence type="ECO:0000313" key="8">
    <source>
        <dbReference type="EMBL" id="CAL5225602.1"/>
    </source>
</evidence>
<name>A0ABP1G737_9CHLO</name>
<keyword evidence="2 4" id="KW-0103">Bromodomain</keyword>
<feature type="compositionally biased region" description="Basic and acidic residues" evidence="5">
    <location>
        <begin position="605"/>
        <end position="615"/>
    </location>
</feature>
<feature type="region of interest" description="Disordered" evidence="5">
    <location>
        <begin position="572"/>
        <end position="627"/>
    </location>
</feature>
<feature type="compositionally biased region" description="Basic residues" evidence="5">
    <location>
        <begin position="616"/>
        <end position="627"/>
    </location>
</feature>
<dbReference type="PANTHER" id="PTHR47809:SF2">
    <property type="entry name" value="DNA-BINDING BROMODOMAIN-CONTAINING PROTEIN"/>
    <property type="match status" value="1"/>
</dbReference>